<name>A0A0G1D5W7_9BACT</name>
<keyword evidence="1" id="KW-1133">Transmembrane helix</keyword>
<evidence type="ECO:0000313" key="2">
    <source>
        <dbReference type="EMBL" id="KKS57453.1"/>
    </source>
</evidence>
<evidence type="ECO:0000313" key="3">
    <source>
        <dbReference type="Proteomes" id="UP000034837"/>
    </source>
</evidence>
<sequence length="216" mass="24292">MFVNKKSIQSKSGRIIWLGIFLSYILVGVGVYLWQSSIVKEGKKEQENIVNKTLLQQNKLLQEAMLLQKDTQAQLEKIKNNEIDLNTVKIGDKLANGMTVGNILKEGEKKFVEFTGSIVVSGDFNYFNLKKSDDPFSAYYGKICLQPDKESLIKIPKIESESIPLCFSNVDIAKNRFGPPGNQGKAIVAIDNFRLRLGDAFPFDEAELIKTIEIIK</sequence>
<protein>
    <submittedName>
        <fullName evidence="2">Uncharacterized protein</fullName>
    </submittedName>
</protein>
<proteinExistence type="predicted"/>
<dbReference type="Proteomes" id="UP000034837">
    <property type="component" value="Unassembled WGS sequence"/>
</dbReference>
<comment type="caution">
    <text evidence="2">The sequence shown here is derived from an EMBL/GenBank/DDBJ whole genome shotgun (WGS) entry which is preliminary data.</text>
</comment>
<feature type="transmembrane region" description="Helical" evidence="1">
    <location>
        <begin position="15"/>
        <end position="34"/>
    </location>
</feature>
<organism evidence="2 3">
    <name type="scientific">Candidatus Magasanikbacteria bacterium GW2011_GWA2_42_32</name>
    <dbReference type="NCBI Taxonomy" id="1619039"/>
    <lineage>
        <taxon>Bacteria</taxon>
        <taxon>Candidatus Magasanikiibacteriota</taxon>
    </lineage>
</organism>
<keyword evidence="1" id="KW-0812">Transmembrane</keyword>
<dbReference type="AlphaFoldDB" id="A0A0G1D5W7"/>
<accession>A0A0G1D5W7</accession>
<gene>
    <name evidence="2" type="ORF">UV20_C0001G0093</name>
</gene>
<dbReference type="EMBL" id="LCDO01000001">
    <property type="protein sequence ID" value="KKS57453.1"/>
    <property type="molecule type" value="Genomic_DNA"/>
</dbReference>
<reference evidence="2 3" key="1">
    <citation type="journal article" date="2015" name="Nature">
        <title>rRNA introns, odd ribosomes, and small enigmatic genomes across a large radiation of phyla.</title>
        <authorList>
            <person name="Brown C.T."/>
            <person name="Hug L.A."/>
            <person name="Thomas B.C."/>
            <person name="Sharon I."/>
            <person name="Castelle C.J."/>
            <person name="Singh A."/>
            <person name="Wilkins M.J."/>
            <person name="Williams K.H."/>
            <person name="Banfield J.F."/>
        </authorList>
    </citation>
    <scope>NUCLEOTIDE SEQUENCE [LARGE SCALE GENOMIC DNA]</scope>
</reference>
<evidence type="ECO:0000256" key="1">
    <source>
        <dbReference type="SAM" id="Phobius"/>
    </source>
</evidence>
<keyword evidence="1" id="KW-0472">Membrane</keyword>